<evidence type="ECO:0000313" key="2">
    <source>
        <dbReference type="Proteomes" id="UP000001072"/>
    </source>
</evidence>
<keyword evidence="2" id="KW-1185">Reference proteome</keyword>
<dbReference type="Proteomes" id="UP000001072">
    <property type="component" value="Unassembled WGS sequence"/>
</dbReference>
<organism evidence="2">
    <name type="scientific">Melampsora larici-populina (strain 98AG31 / pathotype 3-4-7)</name>
    <name type="common">Poplar leaf rust fungus</name>
    <dbReference type="NCBI Taxonomy" id="747676"/>
    <lineage>
        <taxon>Eukaryota</taxon>
        <taxon>Fungi</taxon>
        <taxon>Dikarya</taxon>
        <taxon>Basidiomycota</taxon>
        <taxon>Pucciniomycotina</taxon>
        <taxon>Pucciniomycetes</taxon>
        <taxon>Pucciniales</taxon>
        <taxon>Melampsoraceae</taxon>
        <taxon>Melampsora</taxon>
    </lineage>
</organism>
<dbReference type="InParanoid" id="F4S2X8"/>
<dbReference type="VEuPathDB" id="FungiDB:MELLADRAFT_67370"/>
<protein>
    <submittedName>
        <fullName evidence="1">Uncharacterized protein</fullName>
    </submittedName>
</protein>
<dbReference type="AlphaFoldDB" id="F4S2X8"/>
<dbReference type="HOGENOM" id="CLU_2050155_0_0_1"/>
<accession>F4S2X8</accession>
<evidence type="ECO:0000313" key="1">
    <source>
        <dbReference type="EMBL" id="EGG01001.1"/>
    </source>
</evidence>
<proteinExistence type="predicted"/>
<reference evidence="2" key="1">
    <citation type="journal article" date="2011" name="Proc. Natl. Acad. Sci. U.S.A.">
        <title>Obligate biotrophy features unraveled by the genomic analysis of rust fungi.</title>
        <authorList>
            <person name="Duplessis S."/>
            <person name="Cuomo C.A."/>
            <person name="Lin Y.-C."/>
            <person name="Aerts A."/>
            <person name="Tisserant E."/>
            <person name="Veneault-Fourrey C."/>
            <person name="Joly D.L."/>
            <person name="Hacquard S."/>
            <person name="Amselem J."/>
            <person name="Cantarel B.L."/>
            <person name="Chiu R."/>
            <person name="Coutinho P.M."/>
            <person name="Feau N."/>
            <person name="Field M."/>
            <person name="Frey P."/>
            <person name="Gelhaye E."/>
            <person name="Goldberg J."/>
            <person name="Grabherr M.G."/>
            <person name="Kodira C.D."/>
            <person name="Kohler A."/>
            <person name="Kuees U."/>
            <person name="Lindquist E.A."/>
            <person name="Lucas S.M."/>
            <person name="Mago R."/>
            <person name="Mauceli E."/>
            <person name="Morin E."/>
            <person name="Murat C."/>
            <person name="Pangilinan J.L."/>
            <person name="Park R."/>
            <person name="Pearson M."/>
            <person name="Quesneville H."/>
            <person name="Rouhier N."/>
            <person name="Sakthikumar S."/>
            <person name="Salamov A.A."/>
            <person name="Schmutz J."/>
            <person name="Selles B."/>
            <person name="Shapiro H."/>
            <person name="Tanguay P."/>
            <person name="Tuskan G.A."/>
            <person name="Henrissat B."/>
            <person name="Van de Peer Y."/>
            <person name="Rouze P."/>
            <person name="Ellis J.G."/>
            <person name="Dodds P.N."/>
            <person name="Schein J.E."/>
            <person name="Zhong S."/>
            <person name="Hamelin R.C."/>
            <person name="Grigoriev I.V."/>
            <person name="Szabo L.J."/>
            <person name="Martin F."/>
        </authorList>
    </citation>
    <scope>NUCLEOTIDE SEQUENCE [LARGE SCALE GENOMIC DNA]</scope>
    <source>
        <strain evidence="2">98AG31 / pathotype 3-4-7</strain>
    </source>
</reference>
<dbReference type="EMBL" id="GL883142">
    <property type="protein sequence ID" value="EGG01001.1"/>
    <property type="molecule type" value="Genomic_DNA"/>
</dbReference>
<dbReference type="RefSeq" id="XP_007415849.1">
    <property type="nucleotide sequence ID" value="XM_007415787.1"/>
</dbReference>
<gene>
    <name evidence="1" type="ORF">MELLADRAFT_67370</name>
</gene>
<dbReference type="KEGG" id="mlr:MELLADRAFT_67370"/>
<name>F4S2X8_MELLP</name>
<dbReference type="GeneID" id="18930820"/>
<sequence length="120" mass="13976">MPEGCWMHTAEECQAFCPVEEMPNALPILPRHSTPEQAIAVLDAFEHCFEYHWSLNLRKIRADVEIEQESEHLQCHMIALIVARKNILSIRNARRMIVNGEVDFVYISREYLNSKSHSQI</sequence>